<evidence type="ECO:0008006" key="4">
    <source>
        <dbReference type="Google" id="ProtNLM"/>
    </source>
</evidence>
<keyword evidence="3" id="KW-1185">Reference proteome</keyword>
<reference evidence="2" key="1">
    <citation type="journal article" date="2014" name="Int. J. Syst. Evol. Microbiol.">
        <title>Complete genome sequence of Corynebacterium casei LMG S-19264T (=DSM 44701T), isolated from a smear-ripened cheese.</title>
        <authorList>
            <consortium name="US DOE Joint Genome Institute (JGI-PGF)"/>
            <person name="Walter F."/>
            <person name="Albersmeier A."/>
            <person name="Kalinowski J."/>
            <person name="Ruckert C."/>
        </authorList>
    </citation>
    <scope>NUCLEOTIDE SEQUENCE</scope>
    <source>
        <strain evidence="2">JCM 3035</strain>
    </source>
</reference>
<evidence type="ECO:0000313" key="2">
    <source>
        <dbReference type="EMBL" id="GGK65487.1"/>
    </source>
</evidence>
<feature type="compositionally biased region" description="Basic and acidic residues" evidence="1">
    <location>
        <begin position="166"/>
        <end position="181"/>
    </location>
</feature>
<evidence type="ECO:0000256" key="1">
    <source>
        <dbReference type="SAM" id="MobiDB-lite"/>
    </source>
</evidence>
<comment type="caution">
    <text evidence="2">The sequence shown here is derived from an EMBL/GenBank/DDBJ whole genome shotgun (WGS) entry which is preliminary data.</text>
</comment>
<dbReference type="EMBL" id="BMPQ01000005">
    <property type="protein sequence ID" value="GGK65487.1"/>
    <property type="molecule type" value="Genomic_DNA"/>
</dbReference>
<organism evidence="2 3">
    <name type="scientific">Streptomyces flaveus</name>
    <dbReference type="NCBI Taxonomy" id="66370"/>
    <lineage>
        <taxon>Bacteria</taxon>
        <taxon>Bacillati</taxon>
        <taxon>Actinomycetota</taxon>
        <taxon>Actinomycetes</taxon>
        <taxon>Kitasatosporales</taxon>
        <taxon>Streptomycetaceae</taxon>
        <taxon>Streptomyces</taxon>
        <taxon>Streptomyces aurantiacus group</taxon>
    </lineage>
</organism>
<name>A0A917QRZ1_9ACTN</name>
<feature type="compositionally biased region" description="Acidic residues" evidence="1">
    <location>
        <begin position="183"/>
        <end position="202"/>
    </location>
</feature>
<proteinExistence type="predicted"/>
<accession>A0A917QRZ1</accession>
<dbReference type="RefSeq" id="WP_189322167.1">
    <property type="nucleotide sequence ID" value="NZ_BMPQ01000005.1"/>
</dbReference>
<feature type="region of interest" description="Disordered" evidence="1">
    <location>
        <begin position="153"/>
        <end position="202"/>
    </location>
</feature>
<reference evidence="2" key="2">
    <citation type="submission" date="2020-09" db="EMBL/GenBank/DDBJ databases">
        <authorList>
            <person name="Sun Q."/>
            <person name="Ohkuma M."/>
        </authorList>
    </citation>
    <scope>NUCLEOTIDE SEQUENCE</scope>
    <source>
        <strain evidence="2">JCM 3035</strain>
    </source>
</reference>
<sequence>MAGPERLEGRNGRIWRAYILGATQEAIAAEHDISRQRVGQVLEEIRSSIPAADRADAALVDLERLDVLLSGVMPAAIAGDTQAARAVLAILERRAKMLRLDLEEPLRVTLERRLDLEGALIGEALGAALDAVPQLSHEQRVAALTAAQAKLLGEEPPAPAAPAPVEESKPDLMDDYRKFCEAEGIDPDEDDDQEDDDDDDER</sequence>
<gene>
    <name evidence="2" type="ORF">GCM10010094_28140</name>
</gene>
<evidence type="ECO:0000313" key="3">
    <source>
        <dbReference type="Proteomes" id="UP000637788"/>
    </source>
</evidence>
<dbReference type="AlphaFoldDB" id="A0A917QRZ1"/>
<protein>
    <recommendedName>
        <fullName evidence="4">DNA-binding protein</fullName>
    </recommendedName>
</protein>
<dbReference type="Proteomes" id="UP000637788">
    <property type="component" value="Unassembled WGS sequence"/>
</dbReference>